<evidence type="ECO:0000256" key="2">
    <source>
        <dbReference type="ARBA" id="ARBA00011245"/>
    </source>
</evidence>
<organism evidence="5 6">
    <name type="scientific">Acrodontium crateriforme</name>
    <dbReference type="NCBI Taxonomy" id="150365"/>
    <lineage>
        <taxon>Eukaryota</taxon>
        <taxon>Fungi</taxon>
        <taxon>Dikarya</taxon>
        <taxon>Ascomycota</taxon>
        <taxon>Pezizomycotina</taxon>
        <taxon>Dothideomycetes</taxon>
        <taxon>Dothideomycetidae</taxon>
        <taxon>Mycosphaerellales</taxon>
        <taxon>Teratosphaeriaceae</taxon>
        <taxon>Acrodontium</taxon>
    </lineage>
</organism>
<dbReference type="Pfam" id="PF00107">
    <property type="entry name" value="ADH_zinc_N"/>
    <property type="match status" value="1"/>
</dbReference>
<accession>A0AAQ3MB68</accession>
<dbReference type="AlphaFoldDB" id="A0AAQ3MB68"/>
<dbReference type="InterPro" id="IPR036291">
    <property type="entry name" value="NAD(P)-bd_dom_sf"/>
</dbReference>
<dbReference type="InterPro" id="IPR020843">
    <property type="entry name" value="ER"/>
</dbReference>
<dbReference type="PANTHER" id="PTHR45348:SF2">
    <property type="entry name" value="ZINC-TYPE ALCOHOL DEHYDROGENASE-LIKE PROTEIN C2E1P3.01"/>
    <property type="match status" value="1"/>
</dbReference>
<protein>
    <recommendedName>
        <fullName evidence="4">Enoyl reductase (ER) domain-containing protein</fullName>
    </recommendedName>
</protein>
<sequence length="318" mass="34016">MPQTHKAAVIPQKGNPLTIIERTTPTPGLNEVLIQIKAIAVNPVDYYMRDFGVMIPSYPALIGNDAAGIIVQLGDRVTAFKEGDRVLGFISGFYHNSSLDHGAFQEFALAAVEGLAHLPDEMSFEHGCILPLATLTALSSWTSLGIPLTTKFSPCDNQAVLIWGGASSVGSIAIQFAKMMGYTVYTTARTHNHAYIESLGADAVFDYTSGSVVEQIALRAKTDGVALNVAHCVVSDSLQPTLDVMKLVNGSGKGVKVSHAPVLPAIHPILEGVEVVFTSPPAEKGARDEHIRMCFHEYLKQGLESGAVVPSPRVRVVE</sequence>
<dbReference type="Gene3D" id="3.90.180.10">
    <property type="entry name" value="Medium-chain alcohol dehydrogenases, catalytic domain"/>
    <property type="match status" value="1"/>
</dbReference>
<reference evidence="5 6" key="1">
    <citation type="submission" date="2023-11" db="EMBL/GenBank/DDBJ databases">
        <title>An acidophilic fungus is an integral part of prey digestion in a carnivorous sundew plant.</title>
        <authorList>
            <person name="Tsai I.J."/>
        </authorList>
    </citation>
    <scope>NUCLEOTIDE SEQUENCE [LARGE SCALE GENOMIC DNA]</scope>
    <source>
        <strain evidence="5">169a</strain>
    </source>
</reference>
<dbReference type="InterPro" id="IPR047122">
    <property type="entry name" value="Trans-enoyl_RdTase-like"/>
</dbReference>
<comment type="subunit">
    <text evidence="2">Monomer.</text>
</comment>
<feature type="domain" description="Enoyl reductase (ER)" evidence="4">
    <location>
        <begin position="14"/>
        <end position="318"/>
    </location>
</feature>
<dbReference type="SUPFAM" id="SSF50129">
    <property type="entry name" value="GroES-like"/>
    <property type="match status" value="1"/>
</dbReference>
<dbReference type="SMART" id="SM00829">
    <property type="entry name" value="PKS_ER"/>
    <property type="match status" value="1"/>
</dbReference>
<dbReference type="Gene3D" id="3.40.50.720">
    <property type="entry name" value="NAD(P)-binding Rossmann-like Domain"/>
    <property type="match status" value="1"/>
</dbReference>
<dbReference type="PANTHER" id="PTHR45348">
    <property type="entry name" value="HYPOTHETICAL OXIDOREDUCTASE (EUROFUNG)"/>
    <property type="match status" value="1"/>
</dbReference>
<gene>
    <name evidence="5" type="ORF">R9X50_00800500</name>
</gene>
<dbReference type="SUPFAM" id="SSF51735">
    <property type="entry name" value="NAD(P)-binding Rossmann-fold domains"/>
    <property type="match status" value="1"/>
</dbReference>
<keyword evidence="3" id="KW-0560">Oxidoreductase</keyword>
<proteinExistence type="inferred from homology"/>
<name>A0AAQ3MB68_9PEZI</name>
<evidence type="ECO:0000256" key="3">
    <source>
        <dbReference type="ARBA" id="ARBA00023002"/>
    </source>
</evidence>
<evidence type="ECO:0000313" key="6">
    <source>
        <dbReference type="Proteomes" id="UP001303373"/>
    </source>
</evidence>
<dbReference type="InterPro" id="IPR013154">
    <property type="entry name" value="ADH-like_N"/>
</dbReference>
<evidence type="ECO:0000259" key="4">
    <source>
        <dbReference type="SMART" id="SM00829"/>
    </source>
</evidence>
<dbReference type="Pfam" id="PF08240">
    <property type="entry name" value="ADH_N"/>
    <property type="match status" value="1"/>
</dbReference>
<evidence type="ECO:0000256" key="1">
    <source>
        <dbReference type="ARBA" id="ARBA00008072"/>
    </source>
</evidence>
<keyword evidence="6" id="KW-1185">Reference proteome</keyword>
<dbReference type="CDD" id="cd08249">
    <property type="entry name" value="enoyl_reductase_like"/>
    <property type="match status" value="1"/>
</dbReference>
<dbReference type="GO" id="GO:0016651">
    <property type="term" value="F:oxidoreductase activity, acting on NAD(P)H"/>
    <property type="evidence" value="ECO:0007669"/>
    <property type="project" value="InterPro"/>
</dbReference>
<comment type="similarity">
    <text evidence="1">Belongs to the zinc-containing alcohol dehydrogenase family.</text>
</comment>
<dbReference type="InterPro" id="IPR013149">
    <property type="entry name" value="ADH-like_C"/>
</dbReference>
<dbReference type="InterPro" id="IPR011032">
    <property type="entry name" value="GroES-like_sf"/>
</dbReference>
<dbReference type="EMBL" id="CP138593">
    <property type="protein sequence ID" value="WPH05104.1"/>
    <property type="molecule type" value="Genomic_DNA"/>
</dbReference>
<evidence type="ECO:0000313" key="5">
    <source>
        <dbReference type="EMBL" id="WPH05104.1"/>
    </source>
</evidence>
<dbReference type="Proteomes" id="UP001303373">
    <property type="component" value="Chromosome 14"/>
</dbReference>